<organism evidence="7 8">
    <name type="scientific">Dillenia turbinata</name>
    <dbReference type="NCBI Taxonomy" id="194707"/>
    <lineage>
        <taxon>Eukaryota</taxon>
        <taxon>Viridiplantae</taxon>
        <taxon>Streptophyta</taxon>
        <taxon>Embryophyta</taxon>
        <taxon>Tracheophyta</taxon>
        <taxon>Spermatophyta</taxon>
        <taxon>Magnoliopsida</taxon>
        <taxon>eudicotyledons</taxon>
        <taxon>Gunneridae</taxon>
        <taxon>Pentapetalae</taxon>
        <taxon>Dilleniales</taxon>
        <taxon>Dilleniaceae</taxon>
        <taxon>Dillenia</taxon>
    </lineage>
</organism>
<evidence type="ECO:0000256" key="3">
    <source>
        <dbReference type="ARBA" id="ARBA00022833"/>
    </source>
</evidence>
<dbReference type="PROSITE" id="PS50089">
    <property type="entry name" value="ZF_RING_2"/>
    <property type="match status" value="1"/>
</dbReference>
<evidence type="ECO:0000259" key="6">
    <source>
        <dbReference type="PROSITE" id="PS50089"/>
    </source>
</evidence>
<evidence type="ECO:0000313" key="7">
    <source>
        <dbReference type="EMBL" id="KAK6946432.1"/>
    </source>
</evidence>
<keyword evidence="5" id="KW-0175">Coiled coil</keyword>
<dbReference type="PANTHER" id="PTHR42647">
    <property type="entry name" value="SBP (S-RIBONUCLEASE BINDING PROTEIN) FAMILY PROTEIN"/>
    <property type="match status" value="1"/>
</dbReference>
<sequence length="272" mass="31241">MAIQSQLYSENLGFPLCGSQDFIDNCWCGSNEFCFGLQQKQRQHSPHQNQLVQQQHQQQRIQIPSLKNNTNSSQPMVFSQAVASEIERQRHELDQFISLQNERLRLSLQEQRKKQIATMLSQIESKAVNLLRQKDEEIAKAMKKAMELEELLRKIEYENQEWQKMAKENEAMVVTLNNTLEQLRENNAFGCNSGGAEDAESCCEVNRGEGFNESREKEISDGRMDCRLCNSRNSCVLFLPCRHLASCQVCEVFLDSCPVCQTVKKASIEVLI</sequence>
<evidence type="ECO:0000256" key="5">
    <source>
        <dbReference type="SAM" id="Coils"/>
    </source>
</evidence>
<dbReference type="AlphaFoldDB" id="A0AAN8WDN9"/>
<accession>A0AAN8WDN9</accession>
<dbReference type="GO" id="GO:0004842">
    <property type="term" value="F:ubiquitin-protein transferase activity"/>
    <property type="evidence" value="ECO:0007669"/>
    <property type="project" value="TreeGrafter"/>
</dbReference>
<evidence type="ECO:0000256" key="4">
    <source>
        <dbReference type="PROSITE-ProRule" id="PRU00175"/>
    </source>
</evidence>
<gene>
    <name evidence="7" type="ORF">RJ641_013976</name>
</gene>
<dbReference type="FunFam" id="3.30.40.10:FF:000239">
    <property type="entry name" value="probable BOI-related E3 ubiquitin-protein ligase 2"/>
    <property type="match status" value="1"/>
</dbReference>
<dbReference type="InterPro" id="IPR013083">
    <property type="entry name" value="Znf_RING/FYVE/PHD"/>
</dbReference>
<proteinExistence type="predicted"/>
<dbReference type="Pfam" id="PF13920">
    <property type="entry name" value="zf-C3HC4_3"/>
    <property type="match status" value="1"/>
</dbReference>
<dbReference type="Proteomes" id="UP001370490">
    <property type="component" value="Unassembled WGS sequence"/>
</dbReference>
<dbReference type="EMBL" id="JBAMMX010000002">
    <property type="protein sequence ID" value="KAK6946432.1"/>
    <property type="molecule type" value="Genomic_DNA"/>
</dbReference>
<comment type="caution">
    <text evidence="7">The sequence shown here is derived from an EMBL/GenBank/DDBJ whole genome shotgun (WGS) entry which is preliminary data.</text>
</comment>
<feature type="coiled-coil region" evidence="5">
    <location>
        <begin position="120"/>
        <end position="186"/>
    </location>
</feature>
<evidence type="ECO:0000256" key="2">
    <source>
        <dbReference type="ARBA" id="ARBA00022771"/>
    </source>
</evidence>
<keyword evidence="8" id="KW-1185">Reference proteome</keyword>
<dbReference type="Gene3D" id="3.30.40.10">
    <property type="entry name" value="Zinc/RING finger domain, C3HC4 (zinc finger)"/>
    <property type="match status" value="1"/>
</dbReference>
<name>A0AAN8WDN9_9MAGN</name>
<dbReference type="PANTHER" id="PTHR42647:SF22">
    <property type="entry name" value="BOI-RELATED E3 UBIQUITIN-PROTEIN LIGASE 2-RELATED"/>
    <property type="match status" value="1"/>
</dbReference>
<feature type="domain" description="RING-type" evidence="6">
    <location>
        <begin position="226"/>
        <end position="261"/>
    </location>
</feature>
<dbReference type="GO" id="GO:0008270">
    <property type="term" value="F:zinc ion binding"/>
    <property type="evidence" value="ECO:0007669"/>
    <property type="project" value="UniProtKB-KW"/>
</dbReference>
<keyword evidence="2 4" id="KW-0863">Zinc-finger</keyword>
<reference evidence="7 8" key="1">
    <citation type="submission" date="2023-12" db="EMBL/GenBank/DDBJ databases">
        <title>A high-quality genome assembly for Dillenia turbinata (Dilleniales).</title>
        <authorList>
            <person name="Chanderbali A."/>
        </authorList>
    </citation>
    <scope>NUCLEOTIDE SEQUENCE [LARGE SCALE GENOMIC DNA]</scope>
    <source>
        <strain evidence="7">LSX21</strain>
        <tissue evidence="7">Leaf</tissue>
    </source>
</reference>
<evidence type="ECO:0000256" key="1">
    <source>
        <dbReference type="ARBA" id="ARBA00022723"/>
    </source>
</evidence>
<protein>
    <recommendedName>
        <fullName evidence="6">RING-type domain-containing protein</fullName>
    </recommendedName>
</protein>
<keyword evidence="1" id="KW-0479">Metal-binding</keyword>
<dbReference type="InterPro" id="IPR001841">
    <property type="entry name" value="Znf_RING"/>
</dbReference>
<dbReference type="PIRSF" id="PIRSF036836">
    <property type="entry name" value="RNase_bind_SBP1"/>
    <property type="match status" value="1"/>
</dbReference>
<keyword evidence="3" id="KW-0862">Zinc</keyword>
<dbReference type="FunFam" id="1.10.1170.10:FF:000002">
    <property type="entry name" value="Baculoviral IAP repeat containing 7"/>
    <property type="match status" value="1"/>
</dbReference>
<evidence type="ECO:0000313" key="8">
    <source>
        <dbReference type="Proteomes" id="UP001370490"/>
    </source>
</evidence>